<organism evidence="1 2">
    <name type="scientific">Nitrosopumilus zosterae</name>
    <dbReference type="NCBI Taxonomy" id="718286"/>
    <lineage>
        <taxon>Archaea</taxon>
        <taxon>Nitrososphaerota</taxon>
        <taxon>Nitrososphaeria</taxon>
        <taxon>Nitrosopumilales</taxon>
        <taxon>Nitrosopumilaceae</taxon>
        <taxon>Nitrosopumilus</taxon>
    </lineage>
</organism>
<dbReference type="RefSeq" id="WP_109876123.1">
    <property type="nucleotide sequence ID" value="NZ_AP026695.1"/>
</dbReference>
<dbReference type="GeneID" id="76209599"/>
<accession>A0A2S2KP60</accession>
<keyword evidence="2" id="KW-1185">Reference proteome</keyword>
<reference evidence="1 2" key="1">
    <citation type="submission" date="2018-05" db="EMBL/GenBank/DDBJ databases">
        <title>genome sequencing of Nitrosopumilus sp. NM25.</title>
        <authorList>
            <person name="Mori K."/>
            <person name="Nakagawa T."/>
        </authorList>
    </citation>
    <scope>NUCLEOTIDE SEQUENCE [LARGE SCALE GENOMIC DNA]</scope>
    <source>
        <strain evidence="1 2">NM25</strain>
    </source>
</reference>
<dbReference type="OrthoDB" id="26305at2157"/>
<dbReference type="Pfam" id="PF06677">
    <property type="entry name" value="Auto_anti-p27"/>
    <property type="match status" value="1"/>
</dbReference>
<evidence type="ECO:0000313" key="2">
    <source>
        <dbReference type="Proteomes" id="UP000245829"/>
    </source>
</evidence>
<proteinExistence type="predicted"/>
<dbReference type="InterPro" id="IPR009563">
    <property type="entry name" value="SSSCA1"/>
</dbReference>
<evidence type="ECO:0008006" key="3">
    <source>
        <dbReference type="Google" id="ProtNLM"/>
    </source>
</evidence>
<dbReference type="Proteomes" id="UP000245829">
    <property type="component" value="Unassembled WGS sequence"/>
</dbReference>
<name>A0A2S2KP60_9ARCH</name>
<dbReference type="AlphaFoldDB" id="A0A2S2KP60"/>
<sequence length="109" mass="12301">MPEDLTKKAAEMLLNGATLLGEPCPYCSGVRVMKEGHALCVSCGREPEKKEIMTEAPQHPKSRLEETLEEKIELLSKELEEEKNHDKQQSILKSINSVLETLGKIREKQ</sequence>
<evidence type="ECO:0000313" key="1">
    <source>
        <dbReference type="EMBL" id="GBH33473.1"/>
    </source>
</evidence>
<dbReference type="EMBL" id="BGKI01000001">
    <property type="protein sequence ID" value="GBH33473.1"/>
    <property type="molecule type" value="Genomic_DNA"/>
</dbReference>
<gene>
    <name evidence="1" type="ORF">NZNM25_02640</name>
</gene>
<protein>
    <recommendedName>
        <fullName evidence="3">Sjogrens syndrome scleroderma autoantigen 1</fullName>
    </recommendedName>
</protein>
<comment type="caution">
    <text evidence="1">The sequence shown here is derived from an EMBL/GenBank/DDBJ whole genome shotgun (WGS) entry which is preliminary data.</text>
</comment>